<dbReference type="PANTHER" id="PTHR24148">
    <property type="entry name" value="ANKYRIN REPEAT DOMAIN-CONTAINING PROTEIN 39 HOMOLOG-RELATED"/>
    <property type="match status" value="1"/>
</dbReference>
<dbReference type="AlphaFoldDB" id="A0A8H4IM00"/>
<dbReference type="Pfam" id="PF06985">
    <property type="entry name" value="HET"/>
    <property type="match status" value="1"/>
</dbReference>
<dbReference type="InterPro" id="IPR010730">
    <property type="entry name" value="HET"/>
</dbReference>
<gene>
    <name evidence="3" type="ORF">GTA08_BOTSDO07502</name>
</gene>
<evidence type="ECO:0000313" key="3">
    <source>
        <dbReference type="EMBL" id="KAF4303920.1"/>
    </source>
</evidence>
<dbReference type="InterPro" id="IPR052895">
    <property type="entry name" value="HetReg/Transcr_Mod"/>
</dbReference>
<dbReference type="PANTHER" id="PTHR24148:SF64">
    <property type="entry name" value="HETEROKARYON INCOMPATIBILITY DOMAIN-CONTAINING PROTEIN"/>
    <property type="match status" value="1"/>
</dbReference>
<dbReference type="OrthoDB" id="2288928at2759"/>
<comment type="caution">
    <text evidence="3">The sequence shown here is derived from an EMBL/GenBank/DDBJ whole genome shotgun (WGS) entry which is preliminary data.</text>
</comment>
<name>A0A8H4IM00_9PEZI</name>
<evidence type="ECO:0000313" key="4">
    <source>
        <dbReference type="Proteomes" id="UP000572817"/>
    </source>
</evidence>
<evidence type="ECO:0000259" key="2">
    <source>
        <dbReference type="Pfam" id="PF06985"/>
    </source>
</evidence>
<reference evidence="3" key="1">
    <citation type="submission" date="2020-04" db="EMBL/GenBank/DDBJ databases">
        <title>Genome Assembly and Annotation of Botryosphaeria dothidea sdau 11-99, a Latent Pathogen of Apple Fruit Ring Rot in China.</title>
        <authorList>
            <person name="Yu C."/>
            <person name="Diao Y."/>
            <person name="Lu Q."/>
            <person name="Zhao J."/>
            <person name="Cui S."/>
            <person name="Peng C."/>
            <person name="He B."/>
            <person name="Liu H."/>
        </authorList>
    </citation>
    <scope>NUCLEOTIDE SEQUENCE [LARGE SCALE GENOMIC DNA]</scope>
    <source>
        <strain evidence="3">Sdau11-99</strain>
    </source>
</reference>
<keyword evidence="4" id="KW-1185">Reference proteome</keyword>
<feature type="domain" description="Heterokaryon incompatibility" evidence="2">
    <location>
        <begin position="150"/>
        <end position="232"/>
    </location>
</feature>
<evidence type="ECO:0000256" key="1">
    <source>
        <dbReference type="SAM" id="MobiDB-lite"/>
    </source>
</evidence>
<organism evidence="3 4">
    <name type="scientific">Botryosphaeria dothidea</name>
    <dbReference type="NCBI Taxonomy" id="55169"/>
    <lineage>
        <taxon>Eukaryota</taxon>
        <taxon>Fungi</taxon>
        <taxon>Dikarya</taxon>
        <taxon>Ascomycota</taxon>
        <taxon>Pezizomycotina</taxon>
        <taxon>Dothideomycetes</taxon>
        <taxon>Dothideomycetes incertae sedis</taxon>
        <taxon>Botryosphaeriales</taxon>
        <taxon>Botryosphaeriaceae</taxon>
        <taxon>Botryosphaeria</taxon>
    </lineage>
</organism>
<feature type="region of interest" description="Disordered" evidence="1">
    <location>
        <begin position="1"/>
        <end position="21"/>
    </location>
</feature>
<sequence length="475" mass="52851">MARSTSKFPLSSGFRRNPFDHGDYNTGSFELARADGLNEEAKAYRESRNKAFSDQLSKWVATKKNSASFTESQTPKAGNSQGPYKPIRDQYGIRVLEIHPGEYVDPMRASLVHCNVEFEYESVFLIPGTSFIGLKTKHAMSADLEKLVFYTALSYTWGSSSCDTKIECDGHILSITLSLETALRHFRRTDHAIVMWIDQICIDQTKEEEKKQQIPLMPKIYSRALNTAIRMGLALSFQHRLRPHDKVFGLLGVCEQRASRASCIARWRPCSWGRRSRALRARCTVYNVLIAVDHDPEGGMPSWCPDWTRERVTDALGYFTSTLAFYGAGGDEDPDLVVGAGGRELTVAGKVFDLAGKDESGKQRCPESWSMIFSLLLDECSGSKYSLPDQVYDRRQEFPDGDRGKKVGQQQLAVTNQKAADDITGGSDVAALVQCTPDVGHPCSPMFGISVGMPTNMNIKGITQRPARKKLTSEA</sequence>
<dbReference type="Proteomes" id="UP000572817">
    <property type="component" value="Unassembled WGS sequence"/>
</dbReference>
<proteinExistence type="predicted"/>
<dbReference type="EMBL" id="WWBZ02000051">
    <property type="protein sequence ID" value="KAF4303920.1"/>
    <property type="molecule type" value="Genomic_DNA"/>
</dbReference>
<protein>
    <submittedName>
        <fullName evidence="3">Heterokaryon incompatibility</fullName>
    </submittedName>
</protein>
<accession>A0A8H4IM00</accession>